<protein>
    <recommendedName>
        <fullName evidence="1">diguanylate cyclase</fullName>
        <ecNumber evidence="1">2.7.7.65</ecNumber>
    </recommendedName>
</protein>
<dbReference type="GO" id="GO:0052621">
    <property type="term" value="F:diguanylate cyclase activity"/>
    <property type="evidence" value="ECO:0007669"/>
    <property type="project" value="UniProtKB-EC"/>
</dbReference>
<name>A0A4D7DMU5_9HYPH</name>
<evidence type="ECO:0000313" key="3">
    <source>
        <dbReference type="EMBL" id="QCI97217.1"/>
    </source>
</evidence>
<dbReference type="AlphaFoldDB" id="A0A4D7DMU5"/>
<dbReference type="STRING" id="1367849.GCA_000518585_03026"/>
<evidence type="ECO:0000256" key="2">
    <source>
        <dbReference type="ARBA" id="ARBA00034247"/>
    </source>
</evidence>
<dbReference type="Proteomes" id="UP000298545">
    <property type="component" value="Chromosome circular"/>
</dbReference>
<proteinExistence type="predicted"/>
<dbReference type="SMART" id="SM00267">
    <property type="entry name" value="GGDEF"/>
    <property type="match status" value="1"/>
</dbReference>
<dbReference type="Gene3D" id="3.30.70.270">
    <property type="match status" value="1"/>
</dbReference>
<dbReference type="Pfam" id="PF00990">
    <property type="entry name" value="GGDEF"/>
    <property type="match status" value="1"/>
</dbReference>
<gene>
    <name evidence="3" type="ORF">CFBP5473_04370</name>
</gene>
<dbReference type="OrthoDB" id="9812260at2"/>
<dbReference type="KEGG" id="alf:CFBP5473_04370"/>
<evidence type="ECO:0000313" key="4">
    <source>
        <dbReference type="Proteomes" id="UP000298545"/>
    </source>
</evidence>
<dbReference type="PANTHER" id="PTHR45138:SF9">
    <property type="entry name" value="DIGUANYLATE CYCLASE DGCM-RELATED"/>
    <property type="match status" value="1"/>
</dbReference>
<dbReference type="PANTHER" id="PTHR45138">
    <property type="entry name" value="REGULATORY COMPONENTS OF SENSORY TRANSDUCTION SYSTEM"/>
    <property type="match status" value="1"/>
</dbReference>
<dbReference type="PROSITE" id="PS50887">
    <property type="entry name" value="GGDEF"/>
    <property type="match status" value="1"/>
</dbReference>
<accession>A0A4D7DMU5</accession>
<comment type="catalytic activity">
    <reaction evidence="2">
        <text>2 GTP = 3',3'-c-di-GMP + 2 diphosphate</text>
        <dbReference type="Rhea" id="RHEA:24898"/>
        <dbReference type="ChEBI" id="CHEBI:33019"/>
        <dbReference type="ChEBI" id="CHEBI:37565"/>
        <dbReference type="ChEBI" id="CHEBI:58805"/>
        <dbReference type="EC" id="2.7.7.65"/>
    </reaction>
</comment>
<dbReference type="InterPro" id="IPR050469">
    <property type="entry name" value="Diguanylate_Cyclase"/>
</dbReference>
<dbReference type="NCBIfam" id="TIGR00254">
    <property type="entry name" value="GGDEF"/>
    <property type="match status" value="1"/>
</dbReference>
<dbReference type="GO" id="GO:0043709">
    <property type="term" value="P:cell adhesion involved in single-species biofilm formation"/>
    <property type="evidence" value="ECO:0007669"/>
    <property type="project" value="TreeGrafter"/>
</dbReference>
<evidence type="ECO:0000256" key="1">
    <source>
        <dbReference type="ARBA" id="ARBA00012528"/>
    </source>
</evidence>
<dbReference type="SUPFAM" id="SSF55073">
    <property type="entry name" value="Nucleotide cyclase"/>
    <property type="match status" value="1"/>
</dbReference>
<sequence length="286" mass="31357">MLLLRMGDVMADRFRKFISLEMSLSDPSKGQTLRTFAAKMVFISISLSILVSFAVISVGDFVRVLPVPLWEAISYSVLMAWIVGGSVAGVLCMVLGNAIRQLRESHAEFERLSRTDTLSGLANRRAFNQSFDEVQDDASLAIFDLDRFKSINDNFGHPAGDLVIKRAATAIADVFGEFHCVARLGGEEFAVIVRGGRRRDRVALIEMARIRVACLTVAFEGRQVQTTVSVGVADIAPDRSKHDTFAAADKALYMAKASGRNRVCHEEDLPLSQAFEELKAALLVAS</sequence>
<dbReference type="GO" id="GO:0005886">
    <property type="term" value="C:plasma membrane"/>
    <property type="evidence" value="ECO:0007669"/>
    <property type="project" value="TreeGrafter"/>
</dbReference>
<reference evidence="3 4" key="1">
    <citation type="submission" date="2019-04" db="EMBL/GenBank/DDBJ databases">
        <title>Complete genome sequence of Agrobacterium larrymoorei CFBP5473.</title>
        <authorList>
            <person name="Haryono M."/>
            <person name="Chou L."/>
            <person name="Lin Y.-C."/>
            <person name="Lai E.-M."/>
            <person name="Kuo C.-H."/>
        </authorList>
    </citation>
    <scope>NUCLEOTIDE SEQUENCE [LARGE SCALE GENOMIC DNA]</scope>
    <source>
        <strain evidence="3 4">CFBP5473</strain>
    </source>
</reference>
<organism evidence="3 4">
    <name type="scientific">Agrobacterium larrymoorei</name>
    <dbReference type="NCBI Taxonomy" id="160699"/>
    <lineage>
        <taxon>Bacteria</taxon>
        <taxon>Pseudomonadati</taxon>
        <taxon>Pseudomonadota</taxon>
        <taxon>Alphaproteobacteria</taxon>
        <taxon>Hyphomicrobiales</taxon>
        <taxon>Rhizobiaceae</taxon>
        <taxon>Rhizobium/Agrobacterium group</taxon>
        <taxon>Agrobacterium</taxon>
    </lineage>
</organism>
<dbReference type="InterPro" id="IPR000160">
    <property type="entry name" value="GGDEF_dom"/>
</dbReference>
<dbReference type="InterPro" id="IPR043128">
    <property type="entry name" value="Rev_trsase/Diguanyl_cyclase"/>
</dbReference>
<dbReference type="CDD" id="cd01949">
    <property type="entry name" value="GGDEF"/>
    <property type="match status" value="1"/>
</dbReference>
<dbReference type="EMBL" id="CP039691">
    <property type="protein sequence ID" value="QCI97217.1"/>
    <property type="molecule type" value="Genomic_DNA"/>
</dbReference>
<dbReference type="GO" id="GO:1902201">
    <property type="term" value="P:negative regulation of bacterial-type flagellum-dependent cell motility"/>
    <property type="evidence" value="ECO:0007669"/>
    <property type="project" value="TreeGrafter"/>
</dbReference>
<dbReference type="InterPro" id="IPR029787">
    <property type="entry name" value="Nucleotide_cyclase"/>
</dbReference>
<dbReference type="EC" id="2.7.7.65" evidence="1"/>